<organism evidence="3 4">
    <name type="scientific">Streptococcus gallolyticus</name>
    <dbReference type="NCBI Taxonomy" id="315405"/>
    <lineage>
        <taxon>Bacteria</taxon>
        <taxon>Bacillati</taxon>
        <taxon>Bacillota</taxon>
        <taxon>Bacilli</taxon>
        <taxon>Lactobacillales</taxon>
        <taxon>Streptococcaceae</taxon>
        <taxon>Streptococcus</taxon>
    </lineage>
</organism>
<name>A0A060RGY1_9STRE</name>
<evidence type="ECO:0000313" key="3">
    <source>
        <dbReference type="EMBL" id="CDO17911.1"/>
    </source>
</evidence>
<dbReference type="GO" id="GO:0005829">
    <property type="term" value="C:cytosol"/>
    <property type="evidence" value="ECO:0007669"/>
    <property type="project" value="TreeGrafter"/>
</dbReference>
<gene>
    <name evidence="3" type="ORF">BN963_SGAL_01105</name>
</gene>
<dbReference type="PANTHER" id="PTHR28629:SF4">
    <property type="entry name" value="TRIOKINASE_FMN CYCLASE"/>
    <property type="match status" value="1"/>
</dbReference>
<dbReference type="InterPro" id="IPR012735">
    <property type="entry name" value="DhaK_1b"/>
</dbReference>
<dbReference type="InterPro" id="IPR004006">
    <property type="entry name" value="DhaK_dom"/>
</dbReference>
<reference evidence="3 4" key="2">
    <citation type="submission" date="2014-05" db="EMBL/GenBank/DDBJ databases">
        <title>Genome sequence of Streptococcus gallolyticus.</title>
        <authorList>
            <person name="Del Campo R."/>
        </authorList>
    </citation>
    <scope>NUCLEOTIDE SEQUENCE [LARGE SCALE GENOMIC DNA]</scope>
    <source>
        <strain evidence="3 4">LMG17956</strain>
    </source>
</reference>
<dbReference type="GO" id="GO:0004371">
    <property type="term" value="F:glycerone kinase activity"/>
    <property type="evidence" value="ECO:0007669"/>
    <property type="project" value="UniProtKB-UniRule"/>
</dbReference>
<dbReference type="Pfam" id="PF02733">
    <property type="entry name" value="Dak1"/>
    <property type="match status" value="1"/>
</dbReference>
<dbReference type="Gene3D" id="3.30.1180.20">
    <property type="entry name" value="Dihydroxyacetone kinase, domain 2"/>
    <property type="match status" value="1"/>
</dbReference>
<dbReference type="SUPFAM" id="SSF82549">
    <property type="entry name" value="DAK1/DegV-like"/>
    <property type="match status" value="1"/>
</dbReference>
<dbReference type="FunFam" id="3.40.50.10440:FF:000001">
    <property type="entry name" value="Dihydroxyacetone kinase, DhaK subunit"/>
    <property type="match status" value="1"/>
</dbReference>
<evidence type="ECO:0000313" key="4">
    <source>
        <dbReference type="Proteomes" id="UP000027584"/>
    </source>
</evidence>
<dbReference type="GO" id="GO:0019563">
    <property type="term" value="P:glycerol catabolic process"/>
    <property type="evidence" value="ECO:0007669"/>
    <property type="project" value="TreeGrafter"/>
</dbReference>
<protein>
    <recommendedName>
        <fullName evidence="1">DhaKLM operon coactivator DhaQ</fullName>
    </recommendedName>
</protein>
<dbReference type="PROSITE" id="PS51481">
    <property type="entry name" value="DHAK"/>
    <property type="match status" value="1"/>
</dbReference>
<dbReference type="InterPro" id="IPR050861">
    <property type="entry name" value="Dihydroxyacetone_Kinase"/>
</dbReference>
<evidence type="ECO:0000259" key="2">
    <source>
        <dbReference type="PROSITE" id="PS51481"/>
    </source>
</evidence>
<comment type="caution">
    <text evidence="3">The sequence shown here is derived from an EMBL/GenBank/DDBJ whole genome shotgun (WGS) entry which is preliminary data.</text>
</comment>
<evidence type="ECO:0000256" key="1">
    <source>
        <dbReference type="NCBIfam" id="TIGR02362"/>
    </source>
</evidence>
<dbReference type="Gene3D" id="3.40.50.10440">
    <property type="entry name" value="Dihydroxyacetone kinase, domain 1"/>
    <property type="match status" value="1"/>
</dbReference>
<dbReference type="Proteomes" id="UP000027584">
    <property type="component" value="Unassembled WGS sequence"/>
</dbReference>
<accession>A0A060RGY1</accession>
<reference evidence="3 4" key="1">
    <citation type="submission" date="2014-02" db="EMBL/GenBank/DDBJ databases">
        <authorList>
            <person name="Manrique M."/>
        </authorList>
    </citation>
    <scope>NUCLEOTIDE SEQUENCE [LARGE SCALE GENOMIC DNA]</scope>
    <source>
        <strain evidence="3 4">LMG17956</strain>
    </source>
</reference>
<proteinExistence type="predicted"/>
<sequence length="328" mass="36403">MSQIYNQIENALQESIDALVRIYPFLSQVPNLPAIYNNKQDSNIIPIISGGGSGHEPAHFGYVGEGMLTAAISGPIFEPPKANQILDLIKFVDKGKGVFVIVKNFEKDLKEFSQAITLARQLGIKIKYIVSHDDISIEKSSFRTRHRGVAGTILLHKILGYYAKKGASLDELEQVALKLSTSMATLGVATKPANLPNHENDMFKLAPDTISYGIGIHGEEGYRTEKFISSELLANELINKLRMNLKWKSGDSYILLINNLGATTRLEELVFSNDVLQLLDIDRINIKFIKLGRLITSLNMAGISITLCKLLNQDWENALNSFTNAPSW</sequence>
<keyword evidence="3" id="KW-0418">Kinase</keyword>
<feature type="domain" description="DhaK" evidence="2">
    <location>
        <begin position="7"/>
        <end position="328"/>
    </location>
</feature>
<dbReference type="NCBIfam" id="TIGR02362">
    <property type="entry name" value="dhaK1b"/>
    <property type="match status" value="1"/>
</dbReference>
<dbReference type="EMBL" id="CCBC010000144">
    <property type="protein sequence ID" value="CDO17911.1"/>
    <property type="molecule type" value="Genomic_DNA"/>
</dbReference>
<dbReference type="PANTHER" id="PTHR28629">
    <property type="entry name" value="TRIOKINASE/FMN CYCLASE"/>
    <property type="match status" value="1"/>
</dbReference>
<keyword evidence="3" id="KW-0808">Transferase</keyword>
<dbReference type="AlphaFoldDB" id="A0A060RGY1"/>